<dbReference type="eggNOG" id="COG0533">
    <property type="taxonomic scope" value="Bacteria"/>
</dbReference>
<reference evidence="2 3" key="1">
    <citation type="journal article" date="2012" name="Stand. Genomic Sci.">
        <title>Complete genome sequencing and analysis of Saprospira grandis str. Lewin, a predatory marine bacterium.</title>
        <authorList>
            <person name="Saw J.H."/>
            <person name="Yuryev A."/>
            <person name="Kanbe M."/>
            <person name="Hou S."/>
            <person name="Young A.G."/>
            <person name="Aizawa S."/>
            <person name="Alam M."/>
        </authorList>
    </citation>
    <scope>NUCLEOTIDE SEQUENCE [LARGE SCALE GENOMIC DNA]</scope>
    <source>
        <strain evidence="2 3">Lewin</strain>
    </source>
</reference>
<evidence type="ECO:0000313" key="2">
    <source>
        <dbReference type="EMBL" id="AFC26044.1"/>
    </source>
</evidence>
<accession>H6L108</accession>
<evidence type="ECO:0000313" key="3">
    <source>
        <dbReference type="Proteomes" id="UP000007519"/>
    </source>
</evidence>
<proteinExistence type="predicted"/>
<gene>
    <name evidence="2" type="ordered locus">SGRA_3317</name>
</gene>
<evidence type="ECO:0000256" key="1">
    <source>
        <dbReference type="SAM" id="MobiDB-lite"/>
    </source>
</evidence>
<sequence length="80" mass="8323">MCKGAAGPFGLAMCSSGPQGQTEPAKLAKGRANSELRNVAPQGEAAAEAPNHQQNLLLYRAADVDGPKNYCPRGARNELS</sequence>
<dbReference type="Proteomes" id="UP000007519">
    <property type="component" value="Chromosome"/>
</dbReference>
<dbReference type="HOGENOM" id="CLU_2587731_0_0_10"/>
<dbReference type="KEGG" id="sgn:SGRA_3317"/>
<protein>
    <submittedName>
        <fullName evidence="2">Uncharacterized protein</fullName>
    </submittedName>
</protein>
<feature type="region of interest" description="Disordered" evidence="1">
    <location>
        <begin position="1"/>
        <end position="31"/>
    </location>
</feature>
<dbReference type="EMBL" id="CP002831">
    <property type="protein sequence ID" value="AFC26044.1"/>
    <property type="molecule type" value="Genomic_DNA"/>
</dbReference>
<organism evidence="2 3">
    <name type="scientific">Saprospira grandis (strain Lewin)</name>
    <dbReference type="NCBI Taxonomy" id="984262"/>
    <lineage>
        <taxon>Bacteria</taxon>
        <taxon>Pseudomonadati</taxon>
        <taxon>Bacteroidota</taxon>
        <taxon>Saprospiria</taxon>
        <taxon>Saprospirales</taxon>
        <taxon>Saprospiraceae</taxon>
        <taxon>Saprospira</taxon>
    </lineage>
</organism>
<name>H6L108_SAPGL</name>
<dbReference type="AlphaFoldDB" id="H6L108"/>
<keyword evidence="3" id="KW-1185">Reference proteome</keyword>